<feature type="compositionally biased region" description="Low complexity" evidence="5">
    <location>
        <begin position="330"/>
        <end position="344"/>
    </location>
</feature>
<proteinExistence type="predicted"/>
<keyword evidence="3" id="KW-0677">Repeat</keyword>
<dbReference type="PROSITE" id="PS50082">
    <property type="entry name" value="WD_REPEATS_2"/>
    <property type="match status" value="4"/>
</dbReference>
<dbReference type="AlphaFoldDB" id="A0AAD9VVN6"/>
<feature type="compositionally biased region" description="Low complexity" evidence="5">
    <location>
        <begin position="174"/>
        <end position="185"/>
    </location>
</feature>
<comment type="caution">
    <text evidence="6">The sequence shown here is derived from an EMBL/GenBank/DDBJ whole genome shotgun (WGS) entry which is preliminary data.</text>
</comment>
<evidence type="ECO:0000256" key="3">
    <source>
        <dbReference type="ARBA" id="ARBA00022737"/>
    </source>
</evidence>
<sequence>MSGSSDSEEFFDAEDDSFHRISRKGRQRDSTSAEIQIQSVPDSNKEIANDVFAKPADPKPIPDIKDTVVLERVQSRDRLEEDGKVTNTDKIVGRRRFRELRQRMQTEDDDIPVNSSPPDSQTSSIEGVYPMPSKTTHPFRIIEHDTLSLQSMTSLGRVGRILAGATDNASGMLAPSVAQSPASSALTRENQTSSIVSIPSKDEDTASEPDVIASTKNNGKTPEDGTKPDVPVAPPRRKKKSKVQTPTDLAPPTAEVLVPASPLPSPASTIESITREFEHSLDIRSATKGQYVVKPQDEDKSKAEGPSTEELERVERMKAELLSVRTSDKSSNSPMGSISSNSIGRYSLGPHKLPGFSPQGSKERRKSAGDQDMVKQLNMFVRTRTDSGKRLTDMEILEQVTVLNLDTGERVPLSIAEDKLPQCINPLSLHIMRLTSEYISNSSLEKEKESDEESVDSKMSSIPPDEDVSVGRVRKRTQKLKRFLGSTVKKTMDKAKSIAQEVSHARHKEDVMDIVDDVYPGEQQYIKLKASNSHKGPYEFSCLQHVQDLSGEHVGPVWCMKFSACGRLLATAGQDRVLRIWVLRDAFSYFQDMRTKYNAEKVSPTPSQESLVSQQSMEDPNVVASAFSEIEGTKSPFMPKPFCTYTGHTSDLLDVSWSKNYFVLSSSMDKTVRLWHISRKECLCCFQHIDFVTAIVFHPRDDRYFLSGSLDGKLRLWNIPDKKVAVWNEVDGQTKLITAANFCQNGKFAVVGSYDGRCIFYNTDQLKYHTQIDVRSTRGKNSTGRKISGIEPMPGEDKILVTSNDSRIRLYDLRDLNLSCKYKGYVNVSSQIKASFSPDGQYIVSGSENQCIYIWKTHHDYSKFSSVRRDRNDFWEGIKAHNAVVTCAVFAPNPDSIIKQIEAREQWEGKEDPKSIGHSNVDSAPVDPVVEQRTKGCGGHVLVSADFNGYIKVFLNKTKPKHSSLPASALA</sequence>
<feature type="repeat" description="WD" evidence="4">
    <location>
        <begin position="685"/>
        <end position="719"/>
    </location>
</feature>
<feature type="repeat" description="WD" evidence="4">
    <location>
        <begin position="550"/>
        <end position="581"/>
    </location>
</feature>
<feature type="region of interest" description="Disordered" evidence="5">
    <location>
        <begin position="103"/>
        <end position="130"/>
    </location>
</feature>
<evidence type="ECO:0000313" key="6">
    <source>
        <dbReference type="EMBL" id="KAK2588559.1"/>
    </source>
</evidence>
<dbReference type="SMART" id="SM00320">
    <property type="entry name" value="WD40"/>
    <property type="match status" value="7"/>
</dbReference>
<dbReference type="Gene3D" id="2.130.10.10">
    <property type="entry name" value="YVTN repeat-like/Quinoprotein amine dehydrogenase"/>
    <property type="match status" value="1"/>
</dbReference>
<dbReference type="InterPro" id="IPR001680">
    <property type="entry name" value="WD40_rpt"/>
</dbReference>
<dbReference type="Pfam" id="PF00400">
    <property type="entry name" value="WD40"/>
    <property type="match status" value="5"/>
</dbReference>
<reference evidence="6" key="2">
    <citation type="journal article" date="2023" name="Commun. Biol.">
        <title>Intrasexual cuticular hydrocarbon dimorphism in a wasp sheds light on hydrocarbon biosynthesis genes in Hymenoptera.</title>
        <authorList>
            <person name="Moris V.C."/>
            <person name="Podsiadlowski L."/>
            <person name="Martin S."/>
            <person name="Oeyen J.P."/>
            <person name="Donath A."/>
            <person name="Petersen M."/>
            <person name="Wilbrandt J."/>
            <person name="Misof B."/>
            <person name="Liedtke D."/>
            <person name="Thamm M."/>
            <person name="Scheiner R."/>
            <person name="Schmitt T."/>
            <person name="Niehuis O."/>
        </authorList>
    </citation>
    <scope>NUCLEOTIDE SEQUENCE</scope>
    <source>
        <strain evidence="6">GBR_01_08_01A</strain>
    </source>
</reference>
<dbReference type="InterPro" id="IPR036322">
    <property type="entry name" value="WD40_repeat_dom_sf"/>
</dbReference>
<feature type="compositionally biased region" description="Acidic residues" evidence="5">
    <location>
        <begin position="1"/>
        <end position="15"/>
    </location>
</feature>
<feature type="region of interest" description="Disordered" evidence="5">
    <location>
        <begin position="441"/>
        <end position="471"/>
    </location>
</feature>
<dbReference type="PROSITE" id="PS50294">
    <property type="entry name" value="WD_REPEATS_REGION"/>
    <property type="match status" value="3"/>
</dbReference>
<feature type="compositionally biased region" description="Basic and acidic residues" evidence="5">
    <location>
        <begin position="310"/>
        <end position="319"/>
    </location>
</feature>
<feature type="compositionally biased region" description="Polar residues" evidence="5">
    <location>
        <begin position="186"/>
        <end position="197"/>
    </location>
</feature>
<dbReference type="Proteomes" id="UP001258017">
    <property type="component" value="Unassembled WGS sequence"/>
</dbReference>
<dbReference type="InterPro" id="IPR015943">
    <property type="entry name" value="WD40/YVTN_repeat-like_dom_sf"/>
</dbReference>
<feature type="region of interest" description="Disordered" evidence="5">
    <location>
        <begin position="1"/>
        <end position="46"/>
    </location>
</feature>
<name>A0AAD9VVN6_9HYME</name>
<feature type="repeat" description="WD" evidence="4">
    <location>
        <begin position="645"/>
        <end position="678"/>
    </location>
</feature>
<evidence type="ECO:0000313" key="7">
    <source>
        <dbReference type="Proteomes" id="UP001258017"/>
    </source>
</evidence>
<evidence type="ECO:0000256" key="5">
    <source>
        <dbReference type="SAM" id="MobiDB-lite"/>
    </source>
</evidence>
<dbReference type="PANTHER" id="PTHR14221:SF0">
    <property type="entry name" value="WD REPEAT-CONTAINING PROTEIN 44"/>
    <property type="match status" value="1"/>
</dbReference>
<dbReference type="SUPFAM" id="SSF50978">
    <property type="entry name" value="WD40 repeat-like"/>
    <property type="match status" value="1"/>
</dbReference>
<dbReference type="PANTHER" id="PTHR14221">
    <property type="entry name" value="WD REPEAT DOMAIN 44"/>
    <property type="match status" value="1"/>
</dbReference>
<keyword evidence="7" id="KW-1185">Reference proteome</keyword>
<feature type="compositionally biased region" description="Polar residues" evidence="5">
    <location>
        <begin position="30"/>
        <end position="42"/>
    </location>
</feature>
<feature type="region of interest" description="Disordered" evidence="5">
    <location>
        <begin position="288"/>
        <end position="372"/>
    </location>
</feature>
<organism evidence="6 7">
    <name type="scientific">Odynerus spinipes</name>
    <dbReference type="NCBI Taxonomy" id="1348599"/>
    <lineage>
        <taxon>Eukaryota</taxon>
        <taxon>Metazoa</taxon>
        <taxon>Ecdysozoa</taxon>
        <taxon>Arthropoda</taxon>
        <taxon>Hexapoda</taxon>
        <taxon>Insecta</taxon>
        <taxon>Pterygota</taxon>
        <taxon>Neoptera</taxon>
        <taxon>Endopterygota</taxon>
        <taxon>Hymenoptera</taxon>
        <taxon>Apocrita</taxon>
        <taxon>Aculeata</taxon>
        <taxon>Vespoidea</taxon>
        <taxon>Vespidae</taxon>
        <taxon>Eumeninae</taxon>
        <taxon>Odynerus</taxon>
    </lineage>
</organism>
<accession>A0AAD9VVN6</accession>
<feature type="compositionally biased region" description="Polar residues" evidence="5">
    <location>
        <begin position="113"/>
        <end position="125"/>
    </location>
</feature>
<dbReference type="FunFam" id="2.130.10.10:FF:000060">
    <property type="entry name" value="WD repeat-containing protein 44"/>
    <property type="match status" value="1"/>
</dbReference>
<feature type="repeat" description="WD" evidence="4">
    <location>
        <begin position="835"/>
        <end position="856"/>
    </location>
</feature>
<keyword evidence="2 4" id="KW-0853">WD repeat</keyword>
<evidence type="ECO:0000256" key="1">
    <source>
        <dbReference type="ARBA" id="ARBA00021207"/>
    </source>
</evidence>
<evidence type="ECO:0000256" key="4">
    <source>
        <dbReference type="PROSITE-ProRule" id="PRU00221"/>
    </source>
</evidence>
<reference evidence="6" key="1">
    <citation type="submission" date="2021-08" db="EMBL/GenBank/DDBJ databases">
        <authorList>
            <person name="Misof B."/>
            <person name="Oliver O."/>
            <person name="Podsiadlowski L."/>
            <person name="Donath A."/>
            <person name="Peters R."/>
            <person name="Mayer C."/>
            <person name="Rust J."/>
            <person name="Gunkel S."/>
            <person name="Lesny P."/>
            <person name="Martin S."/>
            <person name="Oeyen J.P."/>
            <person name="Petersen M."/>
            <person name="Panagiotis P."/>
            <person name="Wilbrandt J."/>
            <person name="Tanja T."/>
        </authorList>
    </citation>
    <scope>NUCLEOTIDE SEQUENCE</scope>
    <source>
        <strain evidence="6">GBR_01_08_01A</strain>
        <tissue evidence="6">Thorax + abdomen</tissue>
    </source>
</reference>
<dbReference type="CDD" id="cd00200">
    <property type="entry name" value="WD40"/>
    <property type="match status" value="1"/>
</dbReference>
<dbReference type="InterPro" id="IPR020472">
    <property type="entry name" value="WD40_PAC1"/>
</dbReference>
<gene>
    <name evidence="6" type="ORF">KPH14_006335</name>
</gene>
<evidence type="ECO:0000256" key="2">
    <source>
        <dbReference type="ARBA" id="ARBA00022574"/>
    </source>
</evidence>
<feature type="region of interest" description="Disordered" evidence="5">
    <location>
        <begin position="174"/>
        <end position="267"/>
    </location>
</feature>
<protein>
    <recommendedName>
        <fullName evidence="1">WD repeat-containing protein 44</fullName>
    </recommendedName>
</protein>
<dbReference type="EMBL" id="JAIFRP010000003">
    <property type="protein sequence ID" value="KAK2588559.1"/>
    <property type="molecule type" value="Genomic_DNA"/>
</dbReference>
<dbReference type="PRINTS" id="PR00320">
    <property type="entry name" value="GPROTEINBRPT"/>
</dbReference>
<dbReference type="InterPro" id="IPR040324">
    <property type="entry name" value="WDR44/Dgr2"/>
</dbReference>